<evidence type="ECO:0000313" key="5">
    <source>
        <dbReference type="EMBL" id="MFC5497579.1"/>
    </source>
</evidence>
<accession>A0ABW0NAK1</accession>
<feature type="domain" description="Guanylate cyclase" evidence="4">
    <location>
        <begin position="177"/>
        <end position="318"/>
    </location>
</feature>
<evidence type="ECO:0000256" key="1">
    <source>
        <dbReference type="ARBA" id="ARBA00022553"/>
    </source>
</evidence>
<dbReference type="Gene3D" id="3.30.70.1230">
    <property type="entry name" value="Nucleotide cyclase"/>
    <property type="match status" value="1"/>
</dbReference>
<dbReference type="InterPro" id="IPR011006">
    <property type="entry name" value="CheY-like_superfamily"/>
</dbReference>
<evidence type="ECO:0000256" key="2">
    <source>
        <dbReference type="PROSITE-ProRule" id="PRU00169"/>
    </source>
</evidence>
<comment type="caution">
    <text evidence="5">The sequence shown here is derived from an EMBL/GenBank/DDBJ whole genome shotgun (WGS) entry which is preliminary data.</text>
</comment>
<feature type="modified residue" description="4-aspartylphosphate" evidence="2">
    <location>
        <position position="52"/>
    </location>
</feature>
<proteinExistence type="predicted"/>
<name>A0ABW0NAK1_9BURK</name>
<reference evidence="6" key="1">
    <citation type="journal article" date="2019" name="Int. J. Syst. Evol. Microbiol.">
        <title>The Global Catalogue of Microorganisms (GCM) 10K type strain sequencing project: providing services to taxonomists for standard genome sequencing and annotation.</title>
        <authorList>
            <consortium name="The Broad Institute Genomics Platform"/>
            <consortium name="The Broad Institute Genome Sequencing Center for Infectious Disease"/>
            <person name="Wu L."/>
            <person name="Ma J."/>
        </authorList>
    </citation>
    <scope>NUCLEOTIDE SEQUENCE [LARGE SCALE GENOMIC DNA]</scope>
    <source>
        <strain evidence="6">CCUG 57401</strain>
    </source>
</reference>
<evidence type="ECO:0000259" key="4">
    <source>
        <dbReference type="PROSITE" id="PS50125"/>
    </source>
</evidence>
<dbReference type="InterPro" id="IPR050595">
    <property type="entry name" value="Bact_response_regulator"/>
</dbReference>
<dbReference type="SMART" id="SM00044">
    <property type="entry name" value="CYCc"/>
    <property type="match status" value="1"/>
</dbReference>
<dbReference type="InterPro" id="IPR001054">
    <property type="entry name" value="A/G_cyclase"/>
</dbReference>
<protein>
    <submittedName>
        <fullName evidence="5">Response regulator</fullName>
    </submittedName>
</protein>
<dbReference type="InterPro" id="IPR001789">
    <property type="entry name" value="Sig_transdc_resp-reg_receiver"/>
</dbReference>
<dbReference type="PROSITE" id="PS50110">
    <property type="entry name" value="RESPONSE_REGULATORY"/>
    <property type="match status" value="1"/>
</dbReference>
<dbReference type="Gene3D" id="3.40.50.2300">
    <property type="match status" value="1"/>
</dbReference>
<dbReference type="InterPro" id="IPR029787">
    <property type="entry name" value="Nucleotide_cyclase"/>
</dbReference>
<dbReference type="PROSITE" id="PS50125">
    <property type="entry name" value="GUANYLATE_CYCLASE_2"/>
    <property type="match status" value="1"/>
</dbReference>
<keyword evidence="6" id="KW-1185">Reference proteome</keyword>
<dbReference type="SUPFAM" id="SSF52172">
    <property type="entry name" value="CheY-like"/>
    <property type="match status" value="1"/>
</dbReference>
<dbReference type="PANTHER" id="PTHR44591">
    <property type="entry name" value="STRESS RESPONSE REGULATOR PROTEIN 1"/>
    <property type="match status" value="1"/>
</dbReference>
<evidence type="ECO:0000313" key="6">
    <source>
        <dbReference type="Proteomes" id="UP001596037"/>
    </source>
</evidence>
<dbReference type="Pfam" id="PF00072">
    <property type="entry name" value="Response_reg"/>
    <property type="match status" value="1"/>
</dbReference>
<evidence type="ECO:0000259" key="3">
    <source>
        <dbReference type="PROSITE" id="PS50110"/>
    </source>
</evidence>
<keyword evidence="1 2" id="KW-0597">Phosphoprotein</keyword>
<sequence>MALVIAIDDTEEIRKLMTFVLSKDGHKVMEAKDGMVGLALVKLHRPDLVVSDVQMPGMNGFDLVQALRQDPNIAATPVILLTSLSDRADMRQGMISGADDYITKPFTPKELSDAAAAALAKRGIRDERQKKIVTELLLDQKKRLTGLYERRLSRELQQRWPINGDGSEQDERFDSAIALFADIVGYAALAEKLSADELSEVVKRFYGGAGDTLYLFGARHLHFVGEGVLALFAVDNDTQSVGHGQRAVRAALGLHDTACALSRFLQQRYAGRDLPEFRVTVGLHAGPVTLAKLRDPITGASAQTLPVGETVGLAIRLQQQADSLGWVVLATQDALEDVADTVTTRATASIEVAGRSRNVQVHEVTAIKAR</sequence>
<dbReference type="Proteomes" id="UP001596037">
    <property type="component" value="Unassembled WGS sequence"/>
</dbReference>
<dbReference type="EMBL" id="JBHSMF010000006">
    <property type="protein sequence ID" value="MFC5497579.1"/>
    <property type="molecule type" value="Genomic_DNA"/>
</dbReference>
<dbReference type="SUPFAM" id="SSF55073">
    <property type="entry name" value="Nucleotide cyclase"/>
    <property type="match status" value="1"/>
</dbReference>
<gene>
    <name evidence="5" type="ORF">ACFPOE_08550</name>
</gene>
<dbReference type="CDD" id="cd07302">
    <property type="entry name" value="CHD"/>
    <property type="match status" value="1"/>
</dbReference>
<dbReference type="RefSeq" id="WP_376849661.1">
    <property type="nucleotide sequence ID" value="NZ_JBHSMF010000006.1"/>
</dbReference>
<dbReference type="PANTHER" id="PTHR44591:SF3">
    <property type="entry name" value="RESPONSE REGULATORY DOMAIN-CONTAINING PROTEIN"/>
    <property type="match status" value="1"/>
</dbReference>
<dbReference type="Pfam" id="PF00211">
    <property type="entry name" value="Guanylate_cyc"/>
    <property type="match status" value="1"/>
</dbReference>
<feature type="domain" description="Response regulatory" evidence="3">
    <location>
        <begin position="3"/>
        <end position="119"/>
    </location>
</feature>
<dbReference type="SMART" id="SM00448">
    <property type="entry name" value="REC"/>
    <property type="match status" value="1"/>
</dbReference>
<organism evidence="5 6">
    <name type="scientific">Caenimonas terrae</name>
    <dbReference type="NCBI Taxonomy" id="696074"/>
    <lineage>
        <taxon>Bacteria</taxon>
        <taxon>Pseudomonadati</taxon>
        <taxon>Pseudomonadota</taxon>
        <taxon>Betaproteobacteria</taxon>
        <taxon>Burkholderiales</taxon>
        <taxon>Comamonadaceae</taxon>
        <taxon>Caenimonas</taxon>
    </lineage>
</organism>